<evidence type="ECO:0008006" key="4">
    <source>
        <dbReference type="Google" id="ProtNLM"/>
    </source>
</evidence>
<keyword evidence="1" id="KW-1133">Transmembrane helix</keyword>
<organism evidence="2 3">
    <name type="scientific">Albidovulum denitrificans</name>
    <dbReference type="NCBI Taxonomy" id="404881"/>
    <lineage>
        <taxon>Bacteria</taxon>
        <taxon>Pseudomonadati</taxon>
        <taxon>Pseudomonadota</taxon>
        <taxon>Alphaproteobacteria</taxon>
        <taxon>Rhodobacterales</taxon>
        <taxon>Paracoccaceae</taxon>
        <taxon>Albidovulum</taxon>
    </lineage>
</organism>
<feature type="transmembrane region" description="Helical" evidence="1">
    <location>
        <begin position="51"/>
        <end position="69"/>
    </location>
</feature>
<reference evidence="2 3" key="1">
    <citation type="submission" date="2018-02" db="EMBL/GenBank/DDBJ databases">
        <title>Genomic Encyclopedia of Archaeal and Bacterial Type Strains, Phase II (KMG-II): from individual species to whole genera.</title>
        <authorList>
            <person name="Goeker M."/>
        </authorList>
    </citation>
    <scope>NUCLEOTIDE SEQUENCE [LARGE SCALE GENOMIC DNA]</scope>
    <source>
        <strain evidence="2 3">DSM 18921</strain>
    </source>
</reference>
<feature type="transmembrane region" description="Helical" evidence="1">
    <location>
        <begin position="75"/>
        <end position="93"/>
    </location>
</feature>
<protein>
    <recommendedName>
        <fullName evidence="4">PH (Pleckstrin Homology) domain-containing protein</fullName>
    </recommendedName>
</protein>
<keyword evidence="3" id="KW-1185">Reference proteome</keyword>
<dbReference type="Proteomes" id="UP000238338">
    <property type="component" value="Unassembled WGS sequence"/>
</dbReference>
<accession>A0A2S8S4Q2</accession>
<sequence length="171" mass="19010">MDDVNSGARCMAERDPVLNYRPGPQAEVPLAEGEEVLATFLPDPARYWQDTFWLIAFFTVVVGVIFIAIGKAAEIWVGALGVTLALVFRAVFFRSEVFARRWRLTPTRLIGPQGRVAGLGQIAQVRSLMGDVQIVTSGGEKHLIRHLKTARQAVEQIETAIDTYRNSGDRR</sequence>
<evidence type="ECO:0000256" key="1">
    <source>
        <dbReference type="SAM" id="Phobius"/>
    </source>
</evidence>
<gene>
    <name evidence="2" type="ORF">LX70_03112</name>
</gene>
<dbReference type="OrthoDB" id="7861868at2"/>
<name>A0A2S8S4Q2_9RHOB</name>
<dbReference type="EMBL" id="PVEP01000007">
    <property type="protein sequence ID" value="PQV55789.1"/>
    <property type="molecule type" value="Genomic_DNA"/>
</dbReference>
<evidence type="ECO:0000313" key="2">
    <source>
        <dbReference type="EMBL" id="PQV55789.1"/>
    </source>
</evidence>
<proteinExistence type="predicted"/>
<comment type="caution">
    <text evidence="2">The sequence shown here is derived from an EMBL/GenBank/DDBJ whole genome shotgun (WGS) entry which is preliminary data.</text>
</comment>
<keyword evidence="1" id="KW-0812">Transmembrane</keyword>
<dbReference type="AlphaFoldDB" id="A0A2S8S4Q2"/>
<keyword evidence="1" id="KW-0472">Membrane</keyword>
<evidence type="ECO:0000313" key="3">
    <source>
        <dbReference type="Proteomes" id="UP000238338"/>
    </source>
</evidence>